<dbReference type="PANTHER" id="PTHR37741:SF1">
    <property type="entry name" value="TRANSMEMBRANE PROTEIN"/>
    <property type="match status" value="1"/>
</dbReference>
<comment type="caution">
    <text evidence="3">The sequence shown here is derived from an EMBL/GenBank/DDBJ whole genome shotgun (WGS) entry which is preliminary data.</text>
</comment>
<protein>
    <recommendedName>
        <fullName evidence="5">Transmembrane protein</fullName>
    </recommendedName>
</protein>
<proteinExistence type="predicted"/>
<feature type="transmembrane region" description="Helical" evidence="2">
    <location>
        <begin position="69"/>
        <end position="87"/>
    </location>
</feature>
<keyword evidence="4" id="KW-1185">Reference proteome</keyword>
<keyword evidence="2" id="KW-1133">Transmembrane helix</keyword>
<keyword evidence="2" id="KW-0472">Membrane</keyword>
<evidence type="ECO:0008006" key="5">
    <source>
        <dbReference type="Google" id="ProtNLM"/>
    </source>
</evidence>
<accession>A0ABQ9MPL2</accession>
<feature type="compositionally biased region" description="Basic and acidic residues" evidence="1">
    <location>
        <begin position="16"/>
        <end position="31"/>
    </location>
</feature>
<feature type="compositionally biased region" description="Polar residues" evidence="1">
    <location>
        <begin position="1"/>
        <end position="12"/>
    </location>
</feature>
<evidence type="ECO:0000256" key="2">
    <source>
        <dbReference type="SAM" id="Phobius"/>
    </source>
</evidence>
<dbReference type="PANTHER" id="PTHR37741">
    <property type="entry name" value="TRANSMEMBRANE PROTEIN"/>
    <property type="match status" value="1"/>
</dbReference>
<reference evidence="3" key="1">
    <citation type="journal article" date="2023" name="Plant Biotechnol. J.">
        <title>Chromosome-level wild Hevea brasiliensis genome provides new tools for genomic-assisted breeding and valuable loci to elevate rubber yield.</title>
        <authorList>
            <person name="Cheng H."/>
            <person name="Song X."/>
            <person name="Hu Y."/>
            <person name="Wu T."/>
            <person name="Yang Q."/>
            <person name="An Z."/>
            <person name="Feng S."/>
            <person name="Deng Z."/>
            <person name="Wu W."/>
            <person name="Zeng X."/>
            <person name="Tu M."/>
            <person name="Wang X."/>
            <person name="Huang H."/>
        </authorList>
    </citation>
    <scope>NUCLEOTIDE SEQUENCE</scope>
    <source>
        <strain evidence="3">MT/VB/25A 57/8</strain>
    </source>
</reference>
<feature type="region of interest" description="Disordered" evidence="1">
    <location>
        <begin position="1"/>
        <end position="61"/>
    </location>
</feature>
<evidence type="ECO:0000313" key="3">
    <source>
        <dbReference type="EMBL" id="KAJ9181377.1"/>
    </source>
</evidence>
<dbReference type="Proteomes" id="UP001174677">
    <property type="component" value="Chromosome 5"/>
</dbReference>
<gene>
    <name evidence="3" type="ORF">P3X46_009514</name>
</gene>
<feature type="compositionally biased region" description="Basic and acidic residues" evidence="1">
    <location>
        <begin position="43"/>
        <end position="61"/>
    </location>
</feature>
<evidence type="ECO:0000256" key="1">
    <source>
        <dbReference type="SAM" id="MobiDB-lite"/>
    </source>
</evidence>
<organism evidence="3 4">
    <name type="scientific">Hevea brasiliensis</name>
    <name type="common">Para rubber tree</name>
    <name type="synonym">Siphonia brasiliensis</name>
    <dbReference type="NCBI Taxonomy" id="3981"/>
    <lineage>
        <taxon>Eukaryota</taxon>
        <taxon>Viridiplantae</taxon>
        <taxon>Streptophyta</taxon>
        <taxon>Embryophyta</taxon>
        <taxon>Tracheophyta</taxon>
        <taxon>Spermatophyta</taxon>
        <taxon>Magnoliopsida</taxon>
        <taxon>eudicotyledons</taxon>
        <taxon>Gunneridae</taxon>
        <taxon>Pentapetalae</taxon>
        <taxon>rosids</taxon>
        <taxon>fabids</taxon>
        <taxon>Malpighiales</taxon>
        <taxon>Euphorbiaceae</taxon>
        <taxon>Crotonoideae</taxon>
        <taxon>Micrandreae</taxon>
        <taxon>Hevea</taxon>
    </lineage>
</organism>
<sequence length="93" mass="10200">MATNVGSETSTFPPADVDKELHPGHNKKIEVDSVSSDIATSKHLKEQEEAKQKQKERDKRDAMQTLKKTILVSAVIAAVAGAAFAITRKLREK</sequence>
<keyword evidence="2" id="KW-0812">Transmembrane</keyword>
<dbReference type="EMBL" id="JARPOI010000005">
    <property type="protein sequence ID" value="KAJ9181377.1"/>
    <property type="molecule type" value="Genomic_DNA"/>
</dbReference>
<name>A0ABQ9MPL2_HEVBR</name>
<evidence type="ECO:0000313" key="4">
    <source>
        <dbReference type="Proteomes" id="UP001174677"/>
    </source>
</evidence>